<evidence type="ECO:0000313" key="2">
    <source>
        <dbReference type="EMBL" id="GID46536.1"/>
    </source>
</evidence>
<keyword evidence="1" id="KW-0175">Coiled coil</keyword>
<evidence type="ECO:0000256" key="1">
    <source>
        <dbReference type="SAM" id="Coils"/>
    </source>
</evidence>
<sequence>MTMPSLEDLDAEIARLATLLTEREQLMPRRTALRAAITKADAELASLTRLADRATATGPARLLASLRGGRAEAAAAGVRLPAAREELAALRAQLDDLSARLHEARSTPSAYAAALAAKEKHLRDTGHPTGERLSELAGLRGDLVAELARLQRAEIAAGKAAEGFRRADELLGSAGKWSAYDTFMGGGRFGSHLKHQRIESADDYVAAAQHQVDVMRHELGDDREAAPISLDINGTTKFLDVMFDNIFTDLAVRGRINRGQKEIVEAFLRVREIRAALTARTAEVRDRLRKLETERDALLVPLPRPPG</sequence>
<dbReference type="RefSeq" id="WP_204296825.1">
    <property type="nucleotide sequence ID" value="NZ_BAAAGQ010000006.1"/>
</dbReference>
<protein>
    <submittedName>
        <fullName evidence="2">Uncharacterized protein</fullName>
    </submittedName>
</protein>
<feature type="coiled-coil region" evidence="1">
    <location>
        <begin position="80"/>
        <end position="107"/>
    </location>
</feature>
<reference evidence="2" key="1">
    <citation type="submission" date="2021-01" db="EMBL/GenBank/DDBJ databases">
        <title>Whole genome shotgun sequence of Actinoplanes capillaceus NBRC 16408.</title>
        <authorList>
            <person name="Komaki H."/>
            <person name="Tamura T."/>
        </authorList>
    </citation>
    <scope>NUCLEOTIDE SEQUENCE [LARGE SCALE GENOMIC DNA]</scope>
    <source>
        <strain evidence="2">NBRC 16408</strain>
    </source>
</reference>
<name>A0ABQ3WJW0_9ACTN</name>
<dbReference type="EMBL" id="BOMF01000076">
    <property type="protein sequence ID" value="GID46536.1"/>
    <property type="molecule type" value="Genomic_DNA"/>
</dbReference>
<gene>
    <name evidence="2" type="ORF">Aca07nite_38110</name>
</gene>
<accession>A0ABQ3WJW0</accession>
<proteinExistence type="predicted"/>
<organism evidence="2">
    <name type="scientific">Actinoplanes campanulatus</name>
    <dbReference type="NCBI Taxonomy" id="113559"/>
    <lineage>
        <taxon>Bacteria</taxon>
        <taxon>Bacillati</taxon>
        <taxon>Actinomycetota</taxon>
        <taxon>Actinomycetes</taxon>
        <taxon>Micromonosporales</taxon>
        <taxon>Micromonosporaceae</taxon>
        <taxon>Actinoplanes</taxon>
    </lineage>
</organism>
<comment type="caution">
    <text evidence="2">The sequence shown here is derived from an EMBL/GenBank/DDBJ whole genome shotgun (WGS) entry which is preliminary data.</text>
</comment>